<proteinExistence type="predicted"/>
<keyword evidence="2" id="KW-1185">Reference proteome</keyword>
<gene>
    <name evidence="1" type="ORF">MLD38_001341</name>
</gene>
<dbReference type="EMBL" id="CM042880">
    <property type="protein sequence ID" value="KAI4389077.1"/>
    <property type="molecule type" value="Genomic_DNA"/>
</dbReference>
<sequence>MAGRVGWKRDFLYTEFLPFSAMVCMECINVGLNTLFKSATLHGMSYHVFVVYAYSIAALALLPSPFFSSRSSSLPPLTFSLVSRIALLGLIGSLSQTLGYTGIDFSSPTLASAISNLTPAFTFVLALLFRMEKVCLKRSSSQAKIIGTIVSISGAFVVTLYQGPSIIIFPKHSHSVEQHLNSSSSSWVIGGMFLTAEYILVPLWYIVQAYIMKEYPAEFTVVFYYNLTVSIIAAFVGIILEPNINAWKVSGIGLASVICSGVFGSCLNNSVHTWALRLKGPFYVAMFKPLHCHRRCHGRYIPWGHLASRKSHRGNGHLDRVQHCDVGQGKGRNGCRARRAGKCRLQLGAVGEEGPSIEKPQGK</sequence>
<comment type="caution">
    <text evidence="1">The sequence shown here is derived from an EMBL/GenBank/DDBJ whole genome shotgun (WGS) entry which is preliminary data.</text>
</comment>
<protein>
    <submittedName>
        <fullName evidence="1">Uncharacterized protein</fullName>
    </submittedName>
</protein>
<dbReference type="Proteomes" id="UP001057402">
    <property type="component" value="Chromosome 1"/>
</dbReference>
<evidence type="ECO:0000313" key="1">
    <source>
        <dbReference type="EMBL" id="KAI4389077.1"/>
    </source>
</evidence>
<evidence type="ECO:0000313" key="2">
    <source>
        <dbReference type="Proteomes" id="UP001057402"/>
    </source>
</evidence>
<reference evidence="2" key="1">
    <citation type="journal article" date="2023" name="Front. Plant Sci.">
        <title>Chromosomal-level genome assembly of Melastoma candidum provides insights into trichome evolution.</title>
        <authorList>
            <person name="Zhong Y."/>
            <person name="Wu W."/>
            <person name="Sun C."/>
            <person name="Zou P."/>
            <person name="Liu Y."/>
            <person name="Dai S."/>
            <person name="Zhou R."/>
        </authorList>
    </citation>
    <scope>NUCLEOTIDE SEQUENCE [LARGE SCALE GENOMIC DNA]</scope>
</reference>
<accession>A0ACB9SLK1</accession>
<organism evidence="1 2">
    <name type="scientific">Melastoma candidum</name>
    <dbReference type="NCBI Taxonomy" id="119954"/>
    <lineage>
        <taxon>Eukaryota</taxon>
        <taxon>Viridiplantae</taxon>
        <taxon>Streptophyta</taxon>
        <taxon>Embryophyta</taxon>
        <taxon>Tracheophyta</taxon>
        <taxon>Spermatophyta</taxon>
        <taxon>Magnoliopsida</taxon>
        <taxon>eudicotyledons</taxon>
        <taxon>Gunneridae</taxon>
        <taxon>Pentapetalae</taxon>
        <taxon>rosids</taxon>
        <taxon>malvids</taxon>
        <taxon>Myrtales</taxon>
        <taxon>Melastomataceae</taxon>
        <taxon>Melastomatoideae</taxon>
        <taxon>Melastomateae</taxon>
        <taxon>Melastoma</taxon>
    </lineage>
</organism>
<name>A0ACB9SLK1_9MYRT</name>